<dbReference type="GO" id="GO:0071973">
    <property type="term" value="P:bacterial-type flagellum-dependent cell motility"/>
    <property type="evidence" value="ECO:0007669"/>
    <property type="project" value="InterPro"/>
</dbReference>
<dbReference type="GO" id="GO:0006935">
    <property type="term" value="P:chemotaxis"/>
    <property type="evidence" value="ECO:0007669"/>
    <property type="project" value="UniProtKB-KW"/>
</dbReference>
<dbReference type="Proteomes" id="UP000594464">
    <property type="component" value="Chromosome"/>
</dbReference>
<protein>
    <recommendedName>
        <fullName evidence="4">Flagellar motor switch protein FliG</fullName>
    </recommendedName>
</protein>
<evidence type="ECO:0000256" key="6">
    <source>
        <dbReference type="ARBA" id="ARBA00022500"/>
    </source>
</evidence>
<evidence type="ECO:0000256" key="1">
    <source>
        <dbReference type="ARBA" id="ARBA00004117"/>
    </source>
</evidence>
<keyword evidence="5" id="KW-1003">Cell membrane</keyword>
<keyword evidence="13" id="KW-0966">Cell projection</keyword>
<organism evidence="13 14">
    <name type="scientific">Candidatus Nitrohelix vancouverensis</name>
    <dbReference type="NCBI Taxonomy" id="2705534"/>
    <lineage>
        <taxon>Bacteria</taxon>
        <taxon>Pseudomonadati</taxon>
        <taxon>Nitrospinota/Tectimicrobiota group</taxon>
        <taxon>Nitrospinota</taxon>
        <taxon>Nitrospinia</taxon>
        <taxon>Nitrospinales</taxon>
        <taxon>Nitrospinaceae</taxon>
        <taxon>Candidatus Nitrohelix</taxon>
    </lineage>
</organism>
<dbReference type="PRINTS" id="PR00954">
    <property type="entry name" value="FLGMOTORFLIG"/>
</dbReference>
<evidence type="ECO:0000256" key="9">
    <source>
        <dbReference type="ARBA" id="ARBA00023143"/>
    </source>
</evidence>
<keyword evidence="9" id="KW-0975">Bacterial flagellum</keyword>
<dbReference type="GO" id="GO:0009425">
    <property type="term" value="C:bacterial-type flagellum basal body"/>
    <property type="evidence" value="ECO:0007669"/>
    <property type="project" value="UniProtKB-SubCell"/>
</dbReference>
<feature type="domain" description="Flagellar motor switch protein FliG C-terminal" evidence="10">
    <location>
        <begin position="221"/>
        <end position="327"/>
    </location>
</feature>
<comment type="similarity">
    <text evidence="3">Belongs to the FliG family.</text>
</comment>
<keyword evidence="13" id="KW-0969">Cilium</keyword>
<evidence type="ECO:0000256" key="8">
    <source>
        <dbReference type="ARBA" id="ARBA00023136"/>
    </source>
</evidence>
<keyword evidence="6" id="KW-0145">Chemotaxis</keyword>
<dbReference type="PANTHER" id="PTHR30534:SF0">
    <property type="entry name" value="FLAGELLAR MOTOR SWITCH PROTEIN FLIG"/>
    <property type="match status" value="1"/>
</dbReference>
<dbReference type="SUPFAM" id="SSF48029">
    <property type="entry name" value="FliG"/>
    <property type="match status" value="2"/>
</dbReference>
<dbReference type="AlphaFoldDB" id="A0A7T0G393"/>
<dbReference type="NCBIfam" id="TIGR00207">
    <property type="entry name" value="fliG"/>
    <property type="match status" value="1"/>
</dbReference>
<evidence type="ECO:0000259" key="11">
    <source>
        <dbReference type="Pfam" id="PF14841"/>
    </source>
</evidence>
<dbReference type="InterPro" id="IPR000090">
    <property type="entry name" value="Flg_Motor_Flig"/>
</dbReference>
<keyword evidence="7" id="KW-0283">Flagellar rotation</keyword>
<dbReference type="InterPro" id="IPR011002">
    <property type="entry name" value="FliG_a-hlx"/>
</dbReference>
<dbReference type="Gene3D" id="1.10.220.30">
    <property type="match status" value="3"/>
</dbReference>
<comment type="subcellular location">
    <subcellularLocation>
        <location evidence="1">Bacterial flagellum basal body</location>
    </subcellularLocation>
    <subcellularLocation>
        <location evidence="2">Cell membrane</location>
        <topology evidence="2">Peripheral membrane protein</topology>
        <orientation evidence="2">Cytoplasmic side</orientation>
    </subcellularLocation>
</comment>
<dbReference type="GO" id="GO:0005886">
    <property type="term" value="C:plasma membrane"/>
    <property type="evidence" value="ECO:0007669"/>
    <property type="project" value="UniProtKB-SubCell"/>
</dbReference>
<keyword evidence="13" id="KW-0282">Flagellum</keyword>
<dbReference type="InterPro" id="IPR032779">
    <property type="entry name" value="FliG_M"/>
</dbReference>
<evidence type="ECO:0000256" key="7">
    <source>
        <dbReference type="ARBA" id="ARBA00022779"/>
    </source>
</evidence>
<sequence length="335" mass="36276">MARKLTGPEKAAALLMSLGEENAAIVLSALDDREIQTLGNYISALGDIDTTTMDLVTREFHDMVEAGTGGLGIPGMDFLKSTLMKAMDPNKATEILNNITSPGEEMGGGLETVRMLEPRVIAAFLANEHPQTAAIIMAHLDAPVASLVIRELAEEERMEIIRRMATLERVAPGVIRELDEALQNEFRASGAVSGSKLGGIEAAAHVMGSLDRTTETSILTSMDEVDPDLANEIRNLRFTYEDILKIDDQGVQLVMKEVNQEDLLISLKTASDDLKEKLFSNMSERAALMLKEDLESLGPTKISDVEKAQQKVIAICKKLEEEGKIVIGGGADALV</sequence>
<evidence type="ECO:0000259" key="10">
    <source>
        <dbReference type="Pfam" id="PF01706"/>
    </source>
</evidence>
<feature type="domain" description="Flagellar motor switch protein FliG N-terminal" evidence="12">
    <location>
        <begin position="4"/>
        <end position="105"/>
    </location>
</feature>
<dbReference type="EMBL" id="CP048620">
    <property type="protein sequence ID" value="QPJ65180.1"/>
    <property type="molecule type" value="Genomic_DNA"/>
</dbReference>
<dbReference type="GO" id="GO:0003774">
    <property type="term" value="F:cytoskeletal motor activity"/>
    <property type="evidence" value="ECO:0007669"/>
    <property type="project" value="InterPro"/>
</dbReference>
<dbReference type="PANTHER" id="PTHR30534">
    <property type="entry name" value="FLAGELLAR MOTOR SWITCH PROTEIN FLIG"/>
    <property type="match status" value="1"/>
</dbReference>
<dbReference type="InterPro" id="IPR028263">
    <property type="entry name" value="FliG_N"/>
</dbReference>
<dbReference type="KEGG" id="nva:G3M78_07175"/>
<evidence type="ECO:0000256" key="2">
    <source>
        <dbReference type="ARBA" id="ARBA00004413"/>
    </source>
</evidence>
<dbReference type="Pfam" id="PF01706">
    <property type="entry name" value="FliG_C"/>
    <property type="match status" value="1"/>
</dbReference>
<dbReference type="Pfam" id="PF14842">
    <property type="entry name" value="FliG_N"/>
    <property type="match status" value="1"/>
</dbReference>
<reference evidence="14" key="1">
    <citation type="submission" date="2020-02" db="EMBL/GenBank/DDBJ databases">
        <title>Genomic and physiological characterization of two novel Nitrospinaceae genera.</title>
        <authorList>
            <person name="Mueller A.J."/>
            <person name="Jung M.-Y."/>
            <person name="Strachan C.R."/>
            <person name="Herbold C.W."/>
            <person name="Kirkegaard R.H."/>
            <person name="Daims H."/>
        </authorList>
    </citation>
    <scope>NUCLEOTIDE SEQUENCE [LARGE SCALE GENOMIC DNA]</scope>
</reference>
<gene>
    <name evidence="13" type="primary">fliG</name>
    <name evidence="13" type="ORF">G3M78_07175</name>
</gene>
<keyword evidence="8" id="KW-0472">Membrane</keyword>
<name>A0A7T0G393_9BACT</name>
<evidence type="ECO:0000256" key="5">
    <source>
        <dbReference type="ARBA" id="ARBA00022475"/>
    </source>
</evidence>
<evidence type="ECO:0000313" key="14">
    <source>
        <dbReference type="Proteomes" id="UP000594464"/>
    </source>
</evidence>
<evidence type="ECO:0000256" key="4">
    <source>
        <dbReference type="ARBA" id="ARBA00021870"/>
    </source>
</evidence>
<evidence type="ECO:0000259" key="12">
    <source>
        <dbReference type="Pfam" id="PF14842"/>
    </source>
</evidence>
<feature type="domain" description="Flagellar motor switch protein FliG middle" evidence="11">
    <location>
        <begin position="118"/>
        <end position="190"/>
    </location>
</feature>
<proteinExistence type="inferred from homology"/>
<evidence type="ECO:0000256" key="3">
    <source>
        <dbReference type="ARBA" id="ARBA00010299"/>
    </source>
</evidence>
<dbReference type="Pfam" id="PF14841">
    <property type="entry name" value="FliG_M"/>
    <property type="match status" value="1"/>
</dbReference>
<dbReference type="InterPro" id="IPR023087">
    <property type="entry name" value="Flg_Motor_Flig_C"/>
</dbReference>
<accession>A0A7T0G393</accession>
<dbReference type="PIRSF" id="PIRSF003161">
    <property type="entry name" value="FliG"/>
    <property type="match status" value="1"/>
</dbReference>
<evidence type="ECO:0000313" key="13">
    <source>
        <dbReference type="EMBL" id="QPJ65180.1"/>
    </source>
</evidence>